<keyword evidence="1" id="KW-1133">Transmembrane helix</keyword>
<protein>
    <submittedName>
        <fullName evidence="2">Uncharacterized protein</fullName>
    </submittedName>
</protein>
<sequence length="96" mass="10961">MLVVAFVALALVFTMTELHIRRRLRQFRRVQLFCYSSSYLGAMANASCLLHDPPEAFRHWSVLLGVACVAVQILLLMRGWTRSRLPMRALPAESTQ</sequence>
<evidence type="ECO:0000256" key="1">
    <source>
        <dbReference type="SAM" id="Phobius"/>
    </source>
</evidence>
<dbReference type="OrthoDB" id="9957699at2"/>
<feature type="transmembrane region" description="Helical" evidence="1">
    <location>
        <begin position="59"/>
        <end position="77"/>
    </location>
</feature>
<dbReference type="Proteomes" id="UP000280935">
    <property type="component" value="Unassembled WGS sequence"/>
</dbReference>
<reference evidence="2 3" key="1">
    <citation type="submission" date="2018-11" db="EMBL/GenBank/DDBJ databases">
        <title>Genomes From Bacteria Associated with the Canine Oral Cavity: a Test Case for Automated Genome-Based Taxonomic Assignment.</title>
        <authorList>
            <person name="Coil D.A."/>
            <person name="Jospin G."/>
            <person name="Darling A.E."/>
            <person name="Wallis C."/>
            <person name="Davis I.J."/>
            <person name="Harris S."/>
            <person name="Eisen J.A."/>
            <person name="Holcombe L.J."/>
            <person name="O'Flynn C."/>
        </authorList>
    </citation>
    <scope>NUCLEOTIDE SEQUENCE [LARGE SCALE GENOMIC DNA]</scope>
    <source>
        <strain evidence="2 3">OH2822_COT-296</strain>
    </source>
</reference>
<dbReference type="RefSeq" id="WP_148098939.1">
    <property type="nucleotide sequence ID" value="NZ_RQYT01000022.1"/>
</dbReference>
<evidence type="ECO:0000313" key="2">
    <source>
        <dbReference type="EMBL" id="RRD49146.1"/>
    </source>
</evidence>
<keyword evidence="1" id="KW-0472">Membrane</keyword>
<proteinExistence type="predicted"/>
<accession>A0A3P1WT21</accession>
<evidence type="ECO:0000313" key="3">
    <source>
        <dbReference type="Proteomes" id="UP000280935"/>
    </source>
</evidence>
<gene>
    <name evidence="2" type="ORF">EII35_09710</name>
</gene>
<keyword evidence="1" id="KW-0812">Transmembrane</keyword>
<name>A0A3P1WT21_9ACTN</name>
<comment type="caution">
    <text evidence="2">The sequence shown here is derived from an EMBL/GenBank/DDBJ whole genome shotgun (WGS) entry which is preliminary data.</text>
</comment>
<dbReference type="AlphaFoldDB" id="A0A3P1WT21"/>
<dbReference type="EMBL" id="RQYT01000022">
    <property type="protein sequence ID" value="RRD49146.1"/>
    <property type="molecule type" value="Genomic_DNA"/>
</dbReference>
<organism evidence="2 3">
    <name type="scientific">Arachnia propionica</name>
    <dbReference type="NCBI Taxonomy" id="1750"/>
    <lineage>
        <taxon>Bacteria</taxon>
        <taxon>Bacillati</taxon>
        <taxon>Actinomycetota</taxon>
        <taxon>Actinomycetes</taxon>
        <taxon>Propionibacteriales</taxon>
        <taxon>Propionibacteriaceae</taxon>
        <taxon>Arachnia</taxon>
    </lineage>
</organism>